<evidence type="ECO:0000313" key="3">
    <source>
        <dbReference type="EMBL" id="PWJ95138.1"/>
    </source>
</evidence>
<comment type="caution">
    <text evidence="3">The sequence shown here is derived from an EMBL/GenBank/DDBJ whole genome shotgun (WGS) entry which is preliminary data.</text>
</comment>
<keyword evidence="4" id="KW-1185">Reference proteome</keyword>
<dbReference type="Proteomes" id="UP000245921">
    <property type="component" value="Unassembled WGS sequence"/>
</dbReference>
<gene>
    <name evidence="3" type="ORF">C7380_10793</name>
</gene>
<keyword evidence="1" id="KW-0862">Zinc</keyword>
<keyword evidence="1" id="KW-0479">Metal-binding</keyword>
<evidence type="ECO:0000256" key="1">
    <source>
        <dbReference type="PROSITE-ProRule" id="PRU00325"/>
    </source>
</evidence>
<dbReference type="RefSeq" id="WP_109604673.1">
    <property type="nucleotide sequence ID" value="NZ_QGGI01000007.1"/>
</dbReference>
<proteinExistence type="predicted"/>
<evidence type="ECO:0000313" key="4">
    <source>
        <dbReference type="Proteomes" id="UP000245921"/>
    </source>
</evidence>
<evidence type="ECO:0000259" key="2">
    <source>
        <dbReference type="PROSITE" id="PS50966"/>
    </source>
</evidence>
<dbReference type="EMBL" id="QGGI01000007">
    <property type="protein sequence ID" value="PWJ95138.1"/>
    <property type="molecule type" value="Genomic_DNA"/>
</dbReference>
<reference evidence="3 4" key="1">
    <citation type="submission" date="2018-05" db="EMBL/GenBank/DDBJ databases">
        <title>Genomic Encyclopedia of Type Strains, Phase IV (KMG-IV): sequencing the most valuable type-strain genomes for metagenomic binning, comparative biology and taxonomic classification.</title>
        <authorList>
            <person name="Goeker M."/>
        </authorList>
    </citation>
    <scope>NUCLEOTIDE SEQUENCE [LARGE SCALE GENOMIC DNA]</scope>
    <source>
        <strain evidence="3 4">DSM 24906</strain>
    </source>
</reference>
<feature type="domain" description="SWIM-type" evidence="2">
    <location>
        <begin position="48"/>
        <end position="80"/>
    </location>
</feature>
<dbReference type="PROSITE" id="PS50966">
    <property type="entry name" value="ZF_SWIM"/>
    <property type="match status" value="1"/>
</dbReference>
<protein>
    <recommendedName>
        <fullName evidence="2">SWIM-type domain-containing protein</fullName>
    </recommendedName>
</protein>
<organism evidence="3 4">
    <name type="scientific">Oceanotoga teriensis</name>
    <dbReference type="NCBI Taxonomy" id="515440"/>
    <lineage>
        <taxon>Bacteria</taxon>
        <taxon>Thermotogati</taxon>
        <taxon>Thermotogota</taxon>
        <taxon>Thermotogae</taxon>
        <taxon>Petrotogales</taxon>
        <taxon>Petrotogaceae</taxon>
        <taxon>Oceanotoga</taxon>
    </lineage>
</organism>
<keyword evidence="1" id="KW-0863">Zinc-finger</keyword>
<name>A0AA45HIX2_9BACT</name>
<sequence>MINKQINSLNEEYIIDLTNKGMYKRALKSLEKNQIIKINENHYKTESYNIKFKNNIFDFTCDCEAVGYCKHVIMIYIYLMNNKESQKITLKDYEQINEIDNSKLKKYTNQDKINETIINYDQTKITHQIEENLKINIKEKTYIIDYPFDIEMLIKKYEIQEIIIIIKYIQTLNNLQKIKIEYKPKNINTLKNSIKLLHTLLEKGLYNLNTIDINEINYMSIELKMKNYNIYYKKLQYLKTKINDYLNSKINSNLININENIINILKELYILTSDADDYYKYKIINKTIKNQINEINAYVLNYHIIKLINNNILINLLLLNTKDKKIYTLSNIRKNTKNIQNKPLFINDEYTAEYLKNKQIKLKNCIIKNQIQILNSNKMEIQIIENKINIDQYTETIEQSKKQYIKQNIQYHIIKNPQNKMFKFNEIKQRIELQIEETTIYYNYSEEQKNIMEKMLKTKNIDKILVKFQNNERKIEAEVII</sequence>
<dbReference type="AlphaFoldDB" id="A0AA45HIX2"/>
<dbReference type="InterPro" id="IPR007527">
    <property type="entry name" value="Znf_SWIM"/>
</dbReference>
<dbReference type="GO" id="GO:0008270">
    <property type="term" value="F:zinc ion binding"/>
    <property type="evidence" value="ECO:0007669"/>
    <property type="project" value="UniProtKB-KW"/>
</dbReference>
<accession>A0AA45HIX2</accession>